<dbReference type="GO" id="GO:0004518">
    <property type="term" value="F:nuclease activity"/>
    <property type="evidence" value="ECO:0007669"/>
    <property type="project" value="UniProtKB-KW"/>
</dbReference>
<keyword evidence="8" id="KW-0067">ATP-binding</keyword>
<dbReference type="InterPro" id="IPR006483">
    <property type="entry name" value="CRISPR-assoc_Cas3_HD"/>
</dbReference>
<dbReference type="SMART" id="SM00487">
    <property type="entry name" value="DEXDc"/>
    <property type="match status" value="1"/>
</dbReference>
<dbReference type="Gene3D" id="3.40.50.300">
    <property type="entry name" value="P-loop containing nucleotide triphosphate hydrolases"/>
    <property type="match status" value="2"/>
</dbReference>
<dbReference type="Proteomes" id="UP000019184">
    <property type="component" value="Unassembled WGS sequence"/>
</dbReference>
<dbReference type="RefSeq" id="WP_051497926.1">
    <property type="nucleotide sequence ID" value="NZ_CBTK010000261.1"/>
</dbReference>
<evidence type="ECO:0000313" key="13">
    <source>
        <dbReference type="EMBL" id="CDH46486.1"/>
    </source>
</evidence>
<protein>
    <submittedName>
        <fullName evidence="13">CRISPR-associated helicase, Cas3 family</fullName>
    </submittedName>
</protein>
<evidence type="ECO:0000256" key="10">
    <source>
        <dbReference type="ARBA" id="ARBA00038437"/>
    </source>
</evidence>
<dbReference type="AlphaFoldDB" id="A0A7U7GEP7"/>
<dbReference type="PROSITE" id="PS51194">
    <property type="entry name" value="HELICASE_CTER"/>
    <property type="match status" value="1"/>
</dbReference>
<dbReference type="SMART" id="SM00490">
    <property type="entry name" value="HELICc"/>
    <property type="match status" value="1"/>
</dbReference>
<keyword evidence="14" id="KW-1185">Reference proteome</keyword>
<dbReference type="GO" id="GO:0003676">
    <property type="term" value="F:nucleic acid binding"/>
    <property type="evidence" value="ECO:0007669"/>
    <property type="project" value="InterPro"/>
</dbReference>
<keyword evidence="5" id="KW-0547">Nucleotide-binding</keyword>
<dbReference type="SUPFAM" id="SSF52540">
    <property type="entry name" value="P-loop containing nucleoside triphosphate hydrolases"/>
    <property type="match status" value="1"/>
</dbReference>
<name>A0A7U7GEP7_9GAMM</name>
<keyword evidence="7" id="KW-0347">Helicase</keyword>
<dbReference type="PANTHER" id="PTHR47959:SF16">
    <property type="entry name" value="CRISPR-ASSOCIATED NUCLEASE_HELICASE CAS3-RELATED"/>
    <property type="match status" value="1"/>
</dbReference>
<dbReference type="GO" id="GO:0016787">
    <property type="term" value="F:hydrolase activity"/>
    <property type="evidence" value="ECO:0007669"/>
    <property type="project" value="UniProtKB-KW"/>
</dbReference>
<keyword evidence="3" id="KW-0540">Nuclease</keyword>
<gene>
    <name evidence="13" type="ORF">BN874_460107</name>
</gene>
<comment type="similarity">
    <text evidence="10">Belongs to the DEAD box helicase family.</text>
</comment>
<proteinExistence type="inferred from homology"/>
<sequence>MNQTPLFSHYQPTLQLRQHLGQVRAAAQFLLAGHSRQTRERRPETIPVLDALVRGHDLGKGSPAFQSYIGNPVKYRGDAHAKEHSALSAALALLWAKAQGWEALPTLALAQAIAGHHAGFATLDYLENRLCLETDDLLLEQWAGLDRDALEQATGLALNETDGEFEDARRWLFRRQKIGERLRALSLTDAVKFRLWTQFLFSLLLEADKAFLALREEKLRQYFQQPRPVLHSELVDQRLAALTETPLNGLRQQLRERIFSSADQDQRCCTLTLPTGTGKTLLAATWALRQREQLTAKGDPPPRIIIALPFLSIVDQTEQEYRQLLGLDLAHRSQSDQLLASHSLSQREYEIEDKSLGQGYTRFFLDTWRSEIIVTTFDQLLLALFSPRTKHQMRFHALMDAVIILDEVQTLPCQLWDMVDQAFRALTEEGNSRVLLMSATQPALLSGARELAGDATTVAEIFSAFNRYRLIFRHRETRNLDDFIAELLPRLKKWRRVLITLNTRASAKAVWKTVKSTSTIPVFLISADVTPRDRLAKIMLIKARQPCIVVSTQTVEAGVDIDMDVVIRDFAPLDALIQVAGRCNRNNRLGDQGGHVEVVSLQSAKDREYARLIYDPVLLDITREVLANAPETVGEEAVLNLSQHYFSLIKARKNTGAHLTEAFARWEEMPDIHTLLRGREKQESFLVLADGEEWLRDSLEDSLKIADRWERREALRALAGEIQQRTVSVYARRGFHPEDYAEPLGPFWLLRPGYYDSESGLDLRLDEEDPATCIF</sequence>
<dbReference type="EMBL" id="CBTK010000261">
    <property type="protein sequence ID" value="CDH46486.1"/>
    <property type="molecule type" value="Genomic_DNA"/>
</dbReference>
<dbReference type="InterPro" id="IPR014001">
    <property type="entry name" value="Helicase_ATP-bd"/>
</dbReference>
<dbReference type="GO" id="GO:0003724">
    <property type="term" value="F:RNA helicase activity"/>
    <property type="evidence" value="ECO:0007669"/>
    <property type="project" value="TreeGrafter"/>
</dbReference>
<reference evidence="13 14" key="1">
    <citation type="journal article" date="2014" name="ISME J.">
        <title>Candidatus Competibacter-lineage genomes retrieved from metagenomes reveal functional metabolic diversity.</title>
        <authorList>
            <person name="McIlroy S.J."/>
            <person name="Albertsen M."/>
            <person name="Andresen E.K."/>
            <person name="Saunders A.M."/>
            <person name="Kristiansen R."/>
            <person name="Stokholm-Bjerregaard M."/>
            <person name="Nielsen K.L."/>
            <person name="Nielsen P.H."/>
        </authorList>
    </citation>
    <scope>NUCLEOTIDE SEQUENCE [LARGE SCALE GENOMIC DNA]</scope>
    <source>
        <strain evidence="13 14">Run_B_J11</strain>
    </source>
</reference>
<evidence type="ECO:0000256" key="1">
    <source>
        <dbReference type="ARBA" id="ARBA00006847"/>
    </source>
</evidence>
<dbReference type="GO" id="GO:0046872">
    <property type="term" value="F:metal ion binding"/>
    <property type="evidence" value="ECO:0007669"/>
    <property type="project" value="UniProtKB-KW"/>
</dbReference>
<dbReference type="InterPro" id="IPR027417">
    <property type="entry name" value="P-loop_NTPase"/>
</dbReference>
<dbReference type="InterPro" id="IPR006474">
    <property type="entry name" value="Helicase_Cas3_CRISPR-ass_core"/>
</dbReference>
<comment type="similarity">
    <text evidence="2">In the central section; belongs to the CRISPR-associated helicase Cas3 family.</text>
</comment>
<dbReference type="InterPro" id="IPR038257">
    <property type="entry name" value="CRISPR-assoc_Cas3_HD_sf"/>
</dbReference>
<dbReference type="GO" id="GO:0051607">
    <property type="term" value="P:defense response to virus"/>
    <property type="evidence" value="ECO:0007669"/>
    <property type="project" value="UniProtKB-KW"/>
</dbReference>
<evidence type="ECO:0000256" key="4">
    <source>
        <dbReference type="ARBA" id="ARBA00022723"/>
    </source>
</evidence>
<dbReference type="InterPro" id="IPR011545">
    <property type="entry name" value="DEAD/DEAH_box_helicase_dom"/>
</dbReference>
<evidence type="ECO:0000256" key="9">
    <source>
        <dbReference type="ARBA" id="ARBA00023118"/>
    </source>
</evidence>
<evidence type="ECO:0000259" key="11">
    <source>
        <dbReference type="PROSITE" id="PS51194"/>
    </source>
</evidence>
<dbReference type="PROSITE" id="PS51643">
    <property type="entry name" value="HD_CAS3"/>
    <property type="match status" value="1"/>
</dbReference>
<dbReference type="Pfam" id="PF18019">
    <property type="entry name" value="Cas3_HD"/>
    <property type="match status" value="1"/>
</dbReference>
<keyword evidence="4" id="KW-0479">Metal-binding</keyword>
<comment type="similarity">
    <text evidence="1">In the N-terminal section; belongs to the CRISPR-associated nuclease Cas3-HD family.</text>
</comment>
<evidence type="ECO:0000256" key="6">
    <source>
        <dbReference type="ARBA" id="ARBA00022801"/>
    </source>
</evidence>
<evidence type="ECO:0000256" key="7">
    <source>
        <dbReference type="ARBA" id="ARBA00022806"/>
    </source>
</evidence>
<dbReference type="InterPro" id="IPR054712">
    <property type="entry name" value="Cas3-like_dom"/>
</dbReference>
<dbReference type="InterPro" id="IPR001650">
    <property type="entry name" value="Helicase_C-like"/>
</dbReference>
<dbReference type="Pfam" id="PF22590">
    <property type="entry name" value="Cas3-like_C_2"/>
    <property type="match status" value="1"/>
</dbReference>
<dbReference type="GO" id="GO:0005829">
    <property type="term" value="C:cytosol"/>
    <property type="evidence" value="ECO:0007669"/>
    <property type="project" value="TreeGrafter"/>
</dbReference>
<feature type="domain" description="Helicase C-terminal" evidence="11">
    <location>
        <begin position="479"/>
        <end position="637"/>
    </location>
</feature>
<dbReference type="Gene3D" id="1.10.3210.30">
    <property type="match status" value="1"/>
</dbReference>
<accession>A0A7U7GEP7</accession>
<dbReference type="NCBIfam" id="TIGR01587">
    <property type="entry name" value="cas3_core"/>
    <property type="match status" value="1"/>
</dbReference>
<dbReference type="PANTHER" id="PTHR47959">
    <property type="entry name" value="ATP-DEPENDENT RNA HELICASE RHLE-RELATED"/>
    <property type="match status" value="1"/>
</dbReference>
<evidence type="ECO:0000256" key="8">
    <source>
        <dbReference type="ARBA" id="ARBA00022840"/>
    </source>
</evidence>
<dbReference type="InterPro" id="IPR050079">
    <property type="entry name" value="DEAD_box_RNA_helicase"/>
</dbReference>
<evidence type="ECO:0000256" key="5">
    <source>
        <dbReference type="ARBA" id="ARBA00022741"/>
    </source>
</evidence>
<dbReference type="GO" id="GO:0005524">
    <property type="term" value="F:ATP binding"/>
    <property type="evidence" value="ECO:0007669"/>
    <property type="project" value="UniProtKB-KW"/>
</dbReference>
<evidence type="ECO:0000256" key="2">
    <source>
        <dbReference type="ARBA" id="ARBA00009046"/>
    </source>
</evidence>
<keyword evidence="9" id="KW-0051">Antiviral defense</keyword>
<keyword evidence="6" id="KW-0378">Hydrolase</keyword>
<evidence type="ECO:0000256" key="3">
    <source>
        <dbReference type="ARBA" id="ARBA00022722"/>
    </source>
</evidence>
<dbReference type="CDD" id="cd09641">
    <property type="entry name" value="Cas3''_I"/>
    <property type="match status" value="1"/>
</dbReference>
<comment type="caution">
    <text evidence="13">The sequence shown here is derived from an EMBL/GenBank/DDBJ whole genome shotgun (WGS) entry which is preliminary data.</text>
</comment>
<feature type="domain" description="HD Cas3-type" evidence="12">
    <location>
        <begin position="9"/>
        <end position="210"/>
    </location>
</feature>
<dbReference type="NCBIfam" id="TIGR01596">
    <property type="entry name" value="cas3_HD"/>
    <property type="match status" value="1"/>
</dbReference>
<organism evidence="13 14">
    <name type="scientific">Candidatus Contendobacter odensis Run_B_J11</name>
    <dbReference type="NCBI Taxonomy" id="1400861"/>
    <lineage>
        <taxon>Bacteria</taxon>
        <taxon>Pseudomonadati</taxon>
        <taxon>Pseudomonadota</taxon>
        <taxon>Gammaproteobacteria</taxon>
        <taxon>Candidatus Competibacteraceae</taxon>
        <taxon>Candidatus Contendibacter</taxon>
    </lineage>
</organism>
<evidence type="ECO:0000313" key="14">
    <source>
        <dbReference type="Proteomes" id="UP000019184"/>
    </source>
</evidence>
<evidence type="ECO:0000259" key="12">
    <source>
        <dbReference type="PROSITE" id="PS51643"/>
    </source>
</evidence>
<dbReference type="Pfam" id="PF00270">
    <property type="entry name" value="DEAD"/>
    <property type="match status" value="1"/>
</dbReference>